<dbReference type="InterPro" id="IPR036514">
    <property type="entry name" value="SGNH_hydro_sf"/>
</dbReference>
<dbReference type="EMBL" id="JBEYRS010000010">
    <property type="protein sequence ID" value="MEW2364859.1"/>
    <property type="molecule type" value="Genomic_DNA"/>
</dbReference>
<gene>
    <name evidence="2" type="ORF">AB0887_23310</name>
</gene>
<proteinExistence type="predicted"/>
<evidence type="ECO:0000313" key="2">
    <source>
        <dbReference type="EMBL" id="MEW2364859.1"/>
    </source>
</evidence>
<feature type="domain" description="SGNH hydrolase-type esterase" evidence="1">
    <location>
        <begin position="11"/>
        <end position="196"/>
    </location>
</feature>
<organism evidence="2 3">
    <name type="scientific">Streptomyces huasconensis</name>
    <dbReference type="NCBI Taxonomy" id="1854574"/>
    <lineage>
        <taxon>Bacteria</taxon>
        <taxon>Bacillati</taxon>
        <taxon>Actinomycetota</taxon>
        <taxon>Actinomycetes</taxon>
        <taxon>Kitasatosporales</taxon>
        <taxon>Streptomycetaceae</taxon>
        <taxon>Streptomyces</taxon>
    </lineage>
</organism>
<keyword evidence="3" id="KW-1185">Reference proteome</keyword>
<reference evidence="2 3" key="1">
    <citation type="submission" date="2024-06" db="EMBL/GenBank/DDBJ databases">
        <title>The Natural Products Discovery Center: Release of the First 8490 Sequenced Strains for Exploring Actinobacteria Biosynthetic Diversity.</title>
        <authorList>
            <person name="Kalkreuter E."/>
            <person name="Kautsar S.A."/>
            <person name="Yang D."/>
            <person name="Bader C.D."/>
            <person name="Teijaro C.N."/>
            <person name="Fluegel L."/>
            <person name="Davis C.M."/>
            <person name="Simpson J.R."/>
            <person name="Lauterbach L."/>
            <person name="Steele A.D."/>
            <person name="Gui C."/>
            <person name="Meng S."/>
            <person name="Li G."/>
            <person name="Viehrig K."/>
            <person name="Ye F."/>
            <person name="Su P."/>
            <person name="Kiefer A.F."/>
            <person name="Nichols A."/>
            <person name="Cepeda A.J."/>
            <person name="Yan W."/>
            <person name="Fan B."/>
            <person name="Jiang Y."/>
            <person name="Adhikari A."/>
            <person name="Zheng C.-J."/>
            <person name="Schuster L."/>
            <person name="Cowan T.M."/>
            <person name="Smanski M.J."/>
            <person name="Chevrette M.G."/>
            <person name="De Carvalho L.P.S."/>
            <person name="Shen B."/>
        </authorList>
    </citation>
    <scope>NUCLEOTIDE SEQUENCE [LARGE SCALE GENOMIC DNA]</scope>
    <source>
        <strain evidence="2 3">NPDC047833</strain>
    </source>
</reference>
<dbReference type="GO" id="GO:0016787">
    <property type="term" value="F:hydrolase activity"/>
    <property type="evidence" value="ECO:0007669"/>
    <property type="project" value="UniProtKB-KW"/>
</dbReference>
<dbReference type="RefSeq" id="WP_359782015.1">
    <property type="nucleotide sequence ID" value="NZ_JBEYRR010000010.1"/>
</dbReference>
<dbReference type="EC" id="3.1.-.-" evidence="2"/>
<name>A0ABV3LZH1_9ACTN</name>
<dbReference type="Gene3D" id="3.40.50.1110">
    <property type="entry name" value="SGNH hydrolase"/>
    <property type="match status" value="1"/>
</dbReference>
<dbReference type="SUPFAM" id="SSF52266">
    <property type="entry name" value="SGNH hydrolase"/>
    <property type="match status" value="1"/>
</dbReference>
<dbReference type="PANTHER" id="PTHR30383">
    <property type="entry name" value="THIOESTERASE 1/PROTEASE 1/LYSOPHOSPHOLIPASE L1"/>
    <property type="match status" value="1"/>
</dbReference>
<evidence type="ECO:0000259" key="1">
    <source>
        <dbReference type="Pfam" id="PF13472"/>
    </source>
</evidence>
<accession>A0ABV3LZH1</accession>
<protein>
    <submittedName>
        <fullName evidence="2">SGNH/GDSL hydrolase family protein</fullName>
        <ecNumber evidence="2">3.1.-.-</ecNumber>
    </submittedName>
</protein>
<dbReference type="Proteomes" id="UP001553843">
    <property type="component" value="Unassembled WGS sequence"/>
</dbReference>
<sequence>MNLTSADTLLFIGDSITDAGRDRADGTSLGDGYVERIARALRARAGAAPAAVINKGLNGNRVYDLEARWATDVLAQRPTVVTVKIGINDTWRRYDRGLASPVVQFEACLDRLLAYTAQKLAARLVVVTPFLLPVAPHQERWHEDLAPRTEAVLRAARANGAEVVRADLVMARAAERHGAAALAPDGVHPSALGHDLLADAWLTALLPTADRPAPA</sequence>
<dbReference type="CDD" id="cd01834">
    <property type="entry name" value="SGNH_hydrolase_like_2"/>
    <property type="match status" value="1"/>
</dbReference>
<dbReference type="PANTHER" id="PTHR30383:SF5">
    <property type="entry name" value="SGNH HYDROLASE-TYPE ESTERASE DOMAIN-CONTAINING PROTEIN"/>
    <property type="match status" value="1"/>
</dbReference>
<evidence type="ECO:0000313" key="3">
    <source>
        <dbReference type="Proteomes" id="UP001553843"/>
    </source>
</evidence>
<dbReference type="PROSITE" id="PS01098">
    <property type="entry name" value="LIPASE_GDSL_SER"/>
    <property type="match status" value="1"/>
</dbReference>
<dbReference type="InterPro" id="IPR013830">
    <property type="entry name" value="SGNH_hydro"/>
</dbReference>
<comment type="caution">
    <text evidence="2">The sequence shown here is derived from an EMBL/GenBank/DDBJ whole genome shotgun (WGS) entry which is preliminary data.</text>
</comment>
<dbReference type="InterPro" id="IPR008265">
    <property type="entry name" value="Lipase_GDSL_AS"/>
</dbReference>
<dbReference type="Pfam" id="PF13472">
    <property type="entry name" value="Lipase_GDSL_2"/>
    <property type="match status" value="1"/>
</dbReference>
<keyword evidence="2" id="KW-0378">Hydrolase</keyword>
<dbReference type="InterPro" id="IPR051532">
    <property type="entry name" value="Ester_Hydrolysis_Enzymes"/>
</dbReference>